<dbReference type="InterPro" id="IPR041577">
    <property type="entry name" value="RT_RNaseH_2"/>
</dbReference>
<dbReference type="Pfam" id="PF17919">
    <property type="entry name" value="RT_RNaseH_2"/>
    <property type="match status" value="1"/>
</dbReference>
<dbReference type="EMBL" id="CP144749">
    <property type="protein sequence ID" value="WVZ76731.1"/>
    <property type="molecule type" value="Genomic_DNA"/>
</dbReference>
<dbReference type="InterPro" id="IPR051320">
    <property type="entry name" value="Viral_Replic_Matur_Polypro"/>
</dbReference>
<protein>
    <recommendedName>
        <fullName evidence="1">Reverse transcriptase/retrotransposon-derived protein RNase H-like domain-containing protein</fullName>
    </recommendedName>
</protein>
<name>A0AAQ3WX87_PASNO</name>
<evidence type="ECO:0000313" key="2">
    <source>
        <dbReference type="EMBL" id="WVZ76731.1"/>
    </source>
</evidence>
<dbReference type="InterPro" id="IPR043128">
    <property type="entry name" value="Rev_trsase/Diguanyl_cyclase"/>
</dbReference>
<dbReference type="Proteomes" id="UP001341281">
    <property type="component" value="Chromosome 05"/>
</dbReference>
<dbReference type="SUPFAM" id="SSF56672">
    <property type="entry name" value="DNA/RNA polymerases"/>
    <property type="match status" value="1"/>
</dbReference>
<accession>A0AAQ3WX87</accession>
<dbReference type="CDD" id="cd09274">
    <property type="entry name" value="RNase_HI_RT_Ty3"/>
    <property type="match status" value="1"/>
</dbReference>
<organism evidence="2 3">
    <name type="scientific">Paspalum notatum var. saurae</name>
    <dbReference type="NCBI Taxonomy" id="547442"/>
    <lineage>
        <taxon>Eukaryota</taxon>
        <taxon>Viridiplantae</taxon>
        <taxon>Streptophyta</taxon>
        <taxon>Embryophyta</taxon>
        <taxon>Tracheophyta</taxon>
        <taxon>Spermatophyta</taxon>
        <taxon>Magnoliopsida</taxon>
        <taxon>Liliopsida</taxon>
        <taxon>Poales</taxon>
        <taxon>Poaceae</taxon>
        <taxon>PACMAD clade</taxon>
        <taxon>Panicoideae</taxon>
        <taxon>Andropogonodae</taxon>
        <taxon>Paspaleae</taxon>
        <taxon>Paspalinae</taxon>
        <taxon>Paspalum</taxon>
    </lineage>
</organism>
<proteinExistence type="predicted"/>
<reference evidence="2 3" key="1">
    <citation type="submission" date="2024-02" db="EMBL/GenBank/DDBJ databases">
        <title>High-quality chromosome-scale genome assembly of Pensacola bahiagrass (Paspalum notatum Flugge var. saurae).</title>
        <authorList>
            <person name="Vega J.M."/>
            <person name="Podio M."/>
            <person name="Orjuela J."/>
            <person name="Siena L.A."/>
            <person name="Pessino S.C."/>
            <person name="Combes M.C."/>
            <person name="Mariac C."/>
            <person name="Albertini E."/>
            <person name="Pupilli F."/>
            <person name="Ortiz J.P.A."/>
            <person name="Leblanc O."/>
        </authorList>
    </citation>
    <scope>NUCLEOTIDE SEQUENCE [LARGE SCALE GENOMIC DNA]</scope>
    <source>
        <strain evidence="2">R1</strain>
        <tissue evidence="2">Leaf</tissue>
    </source>
</reference>
<dbReference type="PANTHER" id="PTHR33064">
    <property type="entry name" value="POL PROTEIN"/>
    <property type="match status" value="1"/>
</dbReference>
<feature type="domain" description="Reverse transcriptase/retrotransposon-derived protein RNase H-like" evidence="1">
    <location>
        <begin position="123"/>
        <end position="217"/>
    </location>
</feature>
<evidence type="ECO:0000313" key="3">
    <source>
        <dbReference type="Proteomes" id="UP001341281"/>
    </source>
</evidence>
<dbReference type="Gene3D" id="3.30.70.270">
    <property type="match status" value="2"/>
</dbReference>
<evidence type="ECO:0000259" key="1">
    <source>
        <dbReference type="Pfam" id="PF17919"/>
    </source>
</evidence>
<dbReference type="PANTHER" id="PTHR33064:SF37">
    <property type="entry name" value="RIBONUCLEASE H"/>
    <property type="match status" value="1"/>
</dbReference>
<gene>
    <name evidence="2" type="ORF">U9M48_024677</name>
</gene>
<keyword evidence="3" id="KW-1185">Reference proteome</keyword>
<dbReference type="InterPro" id="IPR043502">
    <property type="entry name" value="DNA/RNA_pol_sf"/>
</dbReference>
<dbReference type="FunFam" id="3.30.70.270:FF:000020">
    <property type="entry name" value="Transposon Tf2-6 polyprotein-like Protein"/>
    <property type="match status" value="1"/>
</dbReference>
<sequence>MNEVLRPFLCRFVLVFFDDILIFSKTWTEYLQHVRTVFDTLRANNLVLKKSSLQLHKGHVVSRTGVSMDAGKVQAVVDWPTPKSVRALRGFLGLAAYYRKYVKDYGAIVAPLNQLLQKDGFQWTSQVDSTFQQLKTALTTAPVLALPNFGRPFVVECDASGAGCGAVLHQGDRPVVFFSRPLAPCHRDLATYERELIGLVQAVRHWRPFLWGRQFTVKTDHYSLKFLLDQRLSTIPQHQWVEYKPGRTNVTADALSRQDAEDCSSLAISRPTFDIIGDLRQAATTNPALVALTEHGQ</sequence>
<dbReference type="AlphaFoldDB" id="A0AAQ3WX87"/>